<dbReference type="AlphaFoldDB" id="A0A182XXU8"/>
<dbReference type="GO" id="GO:0004568">
    <property type="term" value="F:chitinase activity"/>
    <property type="evidence" value="ECO:0007669"/>
    <property type="project" value="UniProtKB-ARBA"/>
</dbReference>
<sequence length="588" mass="66405">MSKQQGKYELLKEDTKLRRQHTYIQSCLLLALCGMSSLTVYATWTMIYRQNLIIPPALLDVSLHWRNRLVLYEEALRQTLKQQATVLPTYPDSPGGTGGAAKNMIVKSIYATNGSTVLPDNIFRPTIPAGDRDATHPGSKPFEPLRVKELDSERIFPSRFGNYIYSQEAMNGQPPSPKIVCYYTTPALNAARRQGGLGRGHNLRHILQPDHIDATLCTHLNIGIIDIVNHTLYIDADVREALASTKQLRRVNPTLRILLWVGGASVGGFAEMVETHATRKLFIQSVKAMLELYHLDGVDLDWEFPDNGGKRRMHFSQLLHEIRREYQREHRTYILSVAVAPQETIAYMAYDVAEINNYADYVNLMTYDYHFYSPDLPQTGLNAPLYRRANERSLLGTLNINESVHYWLSAGLEKGKLILGLPTYGHSFTLVSPFNTRIGAPASNFGRVGTFGFASYAEVCWFRRYNIYVHQVYDVDSCSPYLYSGSEWISYEDERSLECKAKYIKSHGFGGAMIFSLNTDDFGSYCADNALYRDDDGAAPRQQASFPLLRKVRSVLVETDANKSATNHQQLDGALLGARTDPNGEERR</sequence>
<keyword evidence="3" id="KW-0325">Glycoprotein</keyword>
<dbReference type="Gene3D" id="3.10.50.10">
    <property type="match status" value="1"/>
</dbReference>
<dbReference type="EnsemblMetazoa" id="ASTEI01034-RA">
    <property type="protein sequence ID" value="ASTEI01034-PA"/>
    <property type="gene ID" value="ASTEI01034"/>
</dbReference>
<dbReference type="VEuPathDB" id="VectorBase:ASTE010593"/>
<evidence type="ECO:0000256" key="4">
    <source>
        <dbReference type="ARBA" id="ARBA00023295"/>
    </source>
</evidence>
<dbReference type="GO" id="GO:0006032">
    <property type="term" value="P:chitin catabolic process"/>
    <property type="evidence" value="ECO:0007669"/>
    <property type="project" value="UniProtKB-ARBA"/>
</dbReference>
<keyword evidence="1" id="KW-0732">Signal</keyword>
<evidence type="ECO:0000256" key="5">
    <source>
        <dbReference type="RuleBase" id="RU000489"/>
    </source>
</evidence>
<name>A0A182XXU8_ANOST</name>
<evidence type="ECO:0000313" key="7">
    <source>
        <dbReference type="EnsemblMetazoa" id="ASTEI01034-PA"/>
    </source>
</evidence>
<dbReference type="InterPro" id="IPR029070">
    <property type="entry name" value="Chitinase_insertion_sf"/>
</dbReference>
<dbReference type="VEuPathDB" id="VectorBase:ASTEI20_039716"/>
<keyword evidence="8" id="KW-1185">Reference proteome</keyword>
<comment type="similarity">
    <text evidence="6">Belongs to the glycosyl hydrolase 18 family.</text>
</comment>
<evidence type="ECO:0000313" key="8">
    <source>
        <dbReference type="Proteomes" id="UP000076408"/>
    </source>
</evidence>
<keyword evidence="2 5" id="KW-0378">Hydrolase</keyword>
<reference evidence="8" key="1">
    <citation type="journal article" date="2014" name="Genome Biol.">
        <title>Genome analysis of a major urban malaria vector mosquito, Anopheles stephensi.</title>
        <authorList>
            <person name="Jiang X."/>
            <person name="Peery A."/>
            <person name="Hall A.B."/>
            <person name="Sharma A."/>
            <person name="Chen X.G."/>
            <person name="Waterhouse R.M."/>
            <person name="Komissarov A."/>
            <person name="Riehle M.M."/>
            <person name="Shouche Y."/>
            <person name="Sharakhova M.V."/>
            <person name="Lawson D."/>
            <person name="Pakpour N."/>
            <person name="Arensburger P."/>
            <person name="Davidson V.L."/>
            <person name="Eiglmeier K."/>
            <person name="Emrich S."/>
            <person name="George P."/>
            <person name="Kennedy R.C."/>
            <person name="Mane S.P."/>
            <person name="Maslen G."/>
            <person name="Oringanje C."/>
            <person name="Qi Y."/>
            <person name="Settlage R."/>
            <person name="Tojo M."/>
            <person name="Tubio J.M."/>
            <person name="Unger M.F."/>
            <person name="Wang B."/>
            <person name="Vernick K.D."/>
            <person name="Ribeiro J.M."/>
            <person name="James A.A."/>
            <person name="Michel K."/>
            <person name="Riehle M.A."/>
            <person name="Luckhart S."/>
            <person name="Sharakhov I.V."/>
            <person name="Tu Z."/>
        </authorList>
    </citation>
    <scope>NUCLEOTIDE SEQUENCE [LARGE SCALE GENOMIC DNA]</scope>
    <source>
        <strain evidence="8">Indian</strain>
    </source>
</reference>
<dbReference type="InterPro" id="IPR050314">
    <property type="entry name" value="Glycosyl_Hydrlase_18"/>
</dbReference>
<dbReference type="PANTHER" id="PTHR11177">
    <property type="entry name" value="CHITINASE"/>
    <property type="match status" value="1"/>
</dbReference>
<dbReference type="GO" id="GO:0008061">
    <property type="term" value="F:chitin binding"/>
    <property type="evidence" value="ECO:0007669"/>
    <property type="project" value="InterPro"/>
</dbReference>
<dbReference type="PANTHER" id="PTHR11177:SF390">
    <property type="entry name" value="CHITINASE 11"/>
    <property type="match status" value="1"/>
</dbReference>
<dbReference type="InterPro" id="IPR001223">
    <property type="entry name" value="Glyco_hydro18_cat"/>
</dbReference>
<dbReference type="VEuPathDB" id="VectorBase:ASTEI01034"/>
<dbReference type="Gene3D" id="3.20.20.80">
    <property type="entry name" value="Glycosidases"/>
    <property type="match status" value="1"/>
</dbReference>
<dbReference type="SMART" id="SM00636">
    <property type="entry name" value="Glyco_18"/>
    <property type="match status" value="1"/>
</dbReference>
<dbReference type="InterPro" id="IPR017853">
    <property type="entry name" value="GH"/>
</dbReference>
<dbReference type="PROSITE" id="PS01095">
    <property type="entry name" value="GH18_1"/>
    <property type="match status" value="1"/>
</dbReference>
<evidence type="ECO:0000256" key="1">
    <source>
        <dbReference type="ARBA" id="ARBA00022729"/>
    </source>
</evidence>
<evidence type="ECO:0000256" key="2">
    <source>
        <dbReference type="ARBA" id="ARBA00022801"/>
    </source>
</evidence>
<dbReference type="SUPFAM" id="SSF54556">
    <property type="entry name" value="Chitinase insertion domain"/>
    <property type="match status" value="1"/>
</dbReference>
<organism evidence="7 8">
    <name type="scientific">Anopheles stephensi</name>
    <name type="common">Indo-Pakistan malaria mosquito</name>
    <dbReference type="NCBI Taxonomy" id="30069"/>
    <lineage>
        <taxon>Eukaryota</taxon>
        <taxon>Metazoa</taxon>
        <taxon>Ecdysozoa</taxon>
        <taxon>Arthropoda</taxon>
        <taxon>Hexapoda</taxon>
        <taxon>Insecta</taxon>
        <taxon>Pterygota</taxon>
        <taxon>Neoptera</taxon>
        <taxon>Endopterygota</taxon>
        <taxon>Diptera</taxon>
        <taxon>Nematocera</taxon>
        <taxon>Culicoidea</taxon>
        <taxon>Culicidae</taxon>
        <taxon>Anophelinae</taxon>
        <taxon>Anopheles</taxon>
    </lineage>
</organism>
<accession>A0A182XXU8</accession>
<dbReference type="SUPFAM" id="SSF51445">
    <property type="entry name" value="(Trans)glycosidases"/>
    <property type="match status" value="1"/>
</dbReference>
<dbReference type="Proteomes" id="UP000076408">
    <property type="component" value="Unassembled WGS sequence"/>
</dbReference>
<dbReference type="GO" id="GO:0005975">
    <property type="term" value="P:carbohydrate metabolic process"/>
    <property type="evidence" value="ECO:0007669"/>
    <property type="project" value="InterPro"/>
</dbReference>
<proteinExistence type="inferred from homology"/>
<dbReference type="STRING" id="30069.A0A182XXU8"/>
<dbReference type="InterPro" id="IPR011583">
    <property type="entry name" value="Chitinase_II/V-like_cat"/>
</dbReference>
<dbReference type="InterPro" id="IPR001579">
    <property type="entry name" value="Glyco_hydro_18_chit_AS"/>
</dbReference>
<dbReference type="GO" id="GO:0005576">
    <property type="term" value="C:extracellular region"/>
    <property type="evidence" value="ECO:0007669"/>
    <property type="project" value="TreeGrafter"/>
</dbReference>
<dbReference type="FunFam" id="3.10.50.10:FF:000003">
    <property type="entry name" value="Class V chitinase CHIT5b"/>
    <property type="match status" value="1"/>
</dbReference>
<reference evidence="7" key="2">
    <citation type="submission" date="2020-05" db="UniProtKB">
        <authorList>
            <consortium name="EnsemblMetazoa"/>
        </authorList>
    </citation>
    <scope>IDENTIFICATION</scope>
    <source>
        <strain evidence="7">Indian</strain>
    </source>
</reference>
<keyword evidence="4 5" id="KW-0326">Glycosidase</keyword>
<evidence type="ECO:0000256" key="3">
    <source>
        <dbReference type="ARBA" id="ARBA00023180"/>
    </source>
</evidence>
<dbReference type="PROSITE" id="PS51910">
    <property type="entry name" value="GH18_2"/>
    <property type="match status" value="1"/>
</dbReference>
<dbReference type="Pfam" id="PF00704">
    <property type="entry name" value="Glyco_hydro_18"/>
    <property type="match status" value="1"/>
</dbReference>
<evidence type="ECO:0000256" key="6">
    <source>
        <dbReference type="RuleBase" id="RU004453"/>
    </source>
</evidence>
<protein>
    <submittedName>
        <fullName evidence="7">Uncharacterized protein</fullName>
    </submittedName>
</protein>
<dbReference type="OMA" id="KRRMHFS"/>